<dbReference type="PANTHER" id="PTHR43108:SF8">
    <property type="entry name" value="SD21168P"/>
    <property type="match status" value="1"/>
</dbReference>
<keyword evidence="4" id="KW-1185">Reference proteome</keyword>
<feature type="domain" description="Sulfatase N-terminal" evidence="2">
    <location>
        <begin position="142"/>
        <end position="455"/>
    </location>
</feature>
<dbReference type="OrthoDB" id="9777306at2"/>
<feature type="compositionally biased region" description="Basic and acidic residues" evidence="1">
    <location>
        <begin position="107"/>
        <end position="118"/>
    </location>
</feature>
<evidence type="ECO:0000313" key="4">
    <source>
        <dbReference type="Proteomes" id="UP000291189"/>
    </source>
</evidence>
<evidence type="ECO:0000313" key="3">
    <source>
        <dbReference type="EMBL" id="RYU10639.1"/>
    </source>
</evidence>
<gene>
    <name evidence="3" type="ORF">ETU37_15360</name>
</gene>
<evidence type="ECO:0000259" key="2">
    <source>
        <dbReference type="Pfam" id="PF00884"/>
    </source>
</evidence>
<evidence type="ECO:0000256" key="1">
    <source>
        <dbReference type="SAM" id="MobiDB-lite"/>
    </source>
</evidence>
<dbReference type="InterPro" id="IPR017850">
    <property type="entry name" value="Alkaline_phosphatase_core_sf"/>
</dbReference>
<dbReference type="Pfam" id="PF00884">
    <property type="entry name" value="Sulfatase"/>
    <property type="match status" value="1"/>
</dbReference>
<accession>A0A4Q5IZV7</accession>
<organism evidence="3 4">
    <name type="scientific">Nocardioides iriomotensis</name>
    <dbReference type="NCBI Taxonomy" id="715784"/>
    <lineage>
        <taxon>Bacteria</taxon>
        <taxon>Bacillati</taxon>
        <taxon>Actinomycetota</taxon>
        <taxon>Actinomycetes</taxon>
        <taxon>Propionibacteriales</taxon>
        <taxon>Nocardioidaceae</taxon>
        <taxon>Nocardioides</taxon>
    </lineage>
</organism>
<proteinExistence type="predicted"/>
<dbReference type="AlphaFoldDB" id="A0A4Q5IZV7"/>
<sequence>MSRRVGSDRLVPRPAVPEPHGARVLRVGVPAHGCHRWRWLRPRGRRAWTVWTEGGRLLGASRERPRPRHLVSAGPPAGFCHQASVVVAAPRAGVAPPTLRNRPSRPPWHERRGPDGSRTRWFRHGSFTTGPAPRLADVDSRPNVLWIITDDQPRRSLRTMPHTMRLLVEPGVRFRHGYTAVPWCGPARASMLTSMYPHNHDCLTNVTLPKFVDQGLDQDTVATRMKDAGYRLGYFGKYMNAHRSMPEYVAPGWDRWVVRITAKQLPYNIDGRVVDVAEDQQTSDAYAGRQATEFLRTNTQRPWFVVFAPTSPHSPYTPSRRHRHDFDDVSWDPPALNEKNLEDKPAWMRALEPQDRERMRRHWEGKLEELRDLDDQIRELVRALRATDQLDNTVIMLVSDNGYMLGEHRLFRKEHPYEESAGIPFVVRGPGFQPGRRDALVSQVDLMPTTLELAGLEPDEGRELDGRSMLRPLTSGDWSGWRRRLLCENPHLDWALLREGRMAFIRHYERGGRELYDLEDDPHQMRSLHRTTDTEPYLTSLNALRGAAGLELRALER</sequence>
<dbReference type="InterPro" id="IPR000917">
    <property type="entry name" value="Sulfatase_N"/>
</dbReference>
<reference evidence="3 4" key="1">
    <citation type="submission" date="2019-01" db="EMBL/GenBank/DDBJ databases">
        <title>Nocardioides guangzhouensis sp. nov., an actinobacterium isolated from soil.</title>
        <authorList>
            <person name="Fu Y."/>
            <person name="Cai Y."/>
            <person name="Lin Z."/>
            <person name="Chen P."/>
        </authorList>
    </citation>
    <scope>NUCLEOTIDE SEQUENCE [LARGE SCALE GENOMIC DNA]</scope>
    <source>
        <strain evidence="3 4">NBRC 105384</strain>
    </source>
</reference>
<comment type="caution">
    <text evidence="3">The sequence shown here is derived from an EMBL/GenBank/DDBJ whole genome shotgun (WGS) entry which is preliminary data.</text>
</comment>
<protein>
    <recommendedName>
        <fullName evidence="2">Sulfatase N-terminal domain-containing protein</fullName>
    </recommendedName>
</protein>
<dbReference type="EMBL" id="SDPU01000028">
    <property type="protein sequence ID" value="RYU10639.1"/>
    <property type="molecule type" value="Genomic_DNA"/>
</dbReference>
<dbReference type="SUPFAM" id="SSF53649">
    <property type="entry name" value="Alkaline phosphatase-like"/>
    <property type="match status" value="1"/>
</dbReference>
<dbReference type="CDD" id="cd16147">
    <property type="entry name" value="G6S"/>
    <property type="match status" value="1"/>
</dbReference>
<dbReference type="PANTHER" id="PTHR43108">
    <property type="entry name" value="N-ACETYLGLUCOSAMINE-6-SULFATASE FAMILY MEMBER"/>
    <property type="match status" value="1"/>
</dbReference>
<name>A0A4Q5IZV7_9ACTN</name>
<dbReference type="Proteomes" id="UP000291189">
    <property type="component" value="Unassembled WGS sequence"/>
</dbReference>
<dbReference type="Gene3D" id="3.40.720.10">
    <property type="entry name" value="Alkaline Phosphatase, subunit A"/>
    <property type="match status" value="1"/>
</dbReference>
<feature type="region of interest" description="Disordered" evidence="1">
    <location>
        <begin position="94"/>
        <end position="121"/>
    </location>
</feature>